<name>A0A2T0WNV6_9BACT</name>
<proteinExistence type="predicted"/>
<dbReference type="InterPro" id="IPR001296">
    <property type="entry name" value="Glyco_trans_1"/>
</dbReference>
<reference evidence="3 4" key="1">
    <citation type="submission" date="2018-03" db="EMBL/GenBank/DDBJ databases">
        <title>Genomic Encyclopedia of Archaeal and Bacterial Type Strains, Phase II (KMG-II): from individual species to whole genera.</title>
        <authorList>
            <person name="Goeker M."/>
        </authorList>
    </citation>
    <scope>NUCLEOTIDE SEQUENCE [LARGE SCALE GENOMIC DNA]</scope>
    <source>
        <strain evidence="3 4">DSM 27929</strain>
    </source>
</reference>
<gene>
    <name evidence="3" type="ORF">CLW00_10439</name>
</gene>
<evidence type="ECO:0000259" key="1">
    <source>
        <dbReference type="Pfam" id="PF00534"/>
    </source>
</evidence>
<keyword evidence="3" id="KW-0808">Transferase</keyword>
<dbReference type="PANTHER" id="PTHR45947">
    <property type="entry name" value="SULFOQUINOVOSYL TRANSFERASE SQD2"/>
    <property type="match status" value="1"/>
</dbReference>
<keyword evidence="4" id="KW-1185">Reference proteome</keyword>
<dbReference type="Pfam" id="PF13439">
    <property type="entry name" value="Glyco_transf_4"/>
    <property type="match status" value="1"/>
</dbReference>
<organism evidence="3 4">
    <name type="scientific">Mongoliibacter ruber</name>
    <dbReference type="NCBI Taxonomy" id="1750599"/>
    <lineage>
        <taxon>Bacteria</taxon>
        <taxon>Pseudomonadati</taxon>
        <taxon>Bacteroidota</taxon>
        <taxon>Cytophagia</taxon>
        <taxon>Cytophagales</taxon>
        <taxon>Cyclobacteriaceae</taxon>
        <taxon>Mongoliibacter</taxon>
    </lineage>
</organism>
<dbReference type="AlphaFoldDB" id="A0A2T0WNV6"/>
<dbReference type="CDD" id="cd03801">
    <property type="entry name" value="GT4_PimA-like"/>
    <property type="match status" value="1"/>
</dbReference>
<sequence length="407" mass="46045">MHIVYISREYGESKRGGGIATYIQHIADGLIAKGHRVTVITASDNTKEENIELRDNLTLIKLSAGDFHVQDAEKADFSFLKKFRLFYRFYSFRKKIKDCIKGLKDVDIIEVQDYGAEALYLQDLKIPLVIRLQTPSLLDRKTQKVKKFTFKTIPDWFVGTYENRLIRKAKYITSCSLALKDWTVEHLGLNASIVEVIYNPVNLATINNADYLPKKDLFSVVYAGTVSQEKGVGDLVKAIQILRDQGMDVTLEIAGKLGSYGKKLKETIEVNGASWFTFHGHLQKKNLIKLYQSSNVACFPSWWEAMGIVCVEAMYAGPVVLGSNSGGMAEIIDEGKDGFLVSPKSAEHLAERIKFIHDLSDEEKVKISHAAKEKVINLFSLQYLSDQTINFYEKVLKDYRKHEDPLG</sequence>
<evidence type="ECO:0000313" key="4">
    <source>
        <dbReference type="Proteomes" id="UP000238157"/>
    </source>
</evidence>
<dbReference type="GO" id="GO:0016757">
    <property type="term" value="F:glycosyltransferase activity"/>
    <property type="evidence" value="ECO:0007669"/>
    <property type="project" value="InterPro"/>
</dbReference>
<dbReference type="OrthoDB" id="502646at2"/>
<dbReference type="Gene3D" id="3.40.50.2000">
    <property type="entry name" value="Glycogen Phosphorylase B"/>
    <property type="match status" value="2"/>
</dbReference>
<dbReference type="PANTHER" id="PTHR45947:SF3">
    <property type="entry name" value="SULFOQUINOVOSYL TRANSFERASE SQD2"/>
    <property type="match status" value="1"/>
</dbReference>
<feature type="domain" description="Glycosyl transferase family 1" evidence="1">
    <location>
        <begin position="212"/>
        <end position="373"/>
    </location>
</feature>
<feature type="domain" description="Glycosyltransferase subfamily 4-like N-terminal" evidence="2">
    <location>
        <begin position="17"/>
        <end position="204"/>
    </location>
</feature>
<evidence type="ECO:0000313" key="3">
    <source>
        <dbReference type="EMBL" id="PRY88388.1"/>
    </source>
</evidence>
<dbReference type="RefSeq" id="WP_106133124.1">
    <property type="nucleotide sequence ID" value="NZ_PVTR01000004.1"/>
</dbReference>
<dbReference type="Pfam" id="PF00534">
    <property type="entry name" value="Glycos_transf_1"/>
    <property type="match status" value="1"/>
</dbReference>
<dbReference type="SUPFAM" id="SSF53756">
    <property type="entry name" value="UDP-Glycosyltransferase/glycogen phosphorylase"/>
    <property type="match status" value="1"/>
</dbReference>
<evidence type="ECO:0000259" key="2">
    <source>
        <dbReference type="Pfam" id="PF13439"/>
    </source>
</evidence>
<comment type="caution">
    <text evidence="3">The sequence shown here is derived from an EMBL/GenBank/DDBJ whole genome shotgun (WGS) entry which is preliminary data.</text>
</comment>
<dbReference type="Proteomes" id="UP000238157">
    <property type="component" value="Unassembled WGS sequence"/>
</dbReference>
<dbReference type="EMBL" id="PVTR01000004">
    <property type="protein sequence ID" value="PRY88388.1"/>
    <property type="molecule type" value="Genomic_DNA"/>
</dbReference>
<accession>A0A2T0WNV6</accession>
<dbReference type="InterPro" id="IPR050194">
    <property type="entry name" value="Glycosyltransferase_grp1"/>
</dbReference>
<protein>
    <submittedName>
        <fullName evidence="3">Glycosyltransferase involved in cell wall biosynthesis</fullName>
    </submittedName>
</protein>
<dbReference type="InterPro" id="IPR028098">
    <property type="entry name" value="Glyco_trans_4-like_N"/>
</dbReference>